<keyword evidence="3" id="KW-1185">Reference proteome</keyword>
<evidence type="ECO:0000313" key="3">
    <source>
        <dbReference type="Proteomes" id="UP000004756"/>
    </source>
</evidence>
<dbReference type="HOGENOM" id="CLU_3214263_0_0_9"/>
<dbReference type="AlphaFoldDB" id="C0D4I9"/>
<feature type="compositionally biased region" description="Polar residues" evidence="1">
    <location>
        <begin position="23"/>
        <end position="37"/>
    </location>
</feature>
<proteinExistence type="predicted"/>
<evidence type="ECO:0000256" key="1">
    <source>
        <dbReference type="SAM" id="MobiDB-lite"/>
    </source>
</evidence>
<organism evidence="2 3">
    <name type="scientific">[Clostridium] asparagiforme DSM 15981</name>
    <dbReference type="NCBI Taxonomy" id="518636"/>
    <lineage>
        <taxon>Bacteria</taxon>
        <taxon>Bacillati</taxon>
        <taxon>Bacillota</taxon>
        <taxon>Clostridia</taxon>
        <taxon>Lachnospirales</taxon>
        <taxon>Lachnospiraceae</taxon>
        <taxon>Enterocloster</taxon>
    </lineage>
</organism>
<reference evidence="2 3" key="1">
    <citation type="submission" date="2009-01" db="EMBL/GenBank/DDBJ databases">
        <authorList>
            <person name="Fulton L."/>
            <person name="Clifton S."/>
            <person name="Fulton B."/>
            <person name="Xu J."/>
            <person name="Minx P."/>
            <person name="Pepin K.H."/>
            <person name="Johnson M."/>
            <person name="Bhonagiri V."/>
            <person name="Nash W.E."/>
            <person name="Mardis E.R."/>
            <person name="Wilson R.K."/>
        </authorList>
    </citation>
    <scope>NUCLEOTIDE SEQUENCE [LARGE SCALE GENOMIC DNA]</scope>
    <source>
        <strain evidence="2 3">DSM 15981</strain>
    </source>
</reference>
<name>C0D4I9_9FIRM</name>
<reference evidence="2 3" key="2">
    <citation type="submission" date="2009-02" db="EMBL/GenBank/DDBJ databases">
        <title>Draft genome sequence of Clostridium asparagiforme (DSM 15981).</title>
        <authorList>
            <person name="Sudarsanam P."/>
            <person name="Ley R."/>
            <person name="Guruge J."/>
            <person name="Turnbaugh P.J."/>
            <person name="Mahowald M."/>
            <person name="Liep D."/>
            <person name="Gordon J."/>
        </authorList>
    </citation>
    <scope>NUCLEOTIDE SEQUENCE [LARGE SCALE GENOMIC DNA]</scope>
    <source>
        <strain evidence="2 3">DSM 15981</strain>
    </source>
</reference>
<sequence>MIHAIIKIIDKTACLSAALSGEEQTVGSSDGITSNHIRLTGRAD</sequence>
<protein>
    <submittedName>
        <fullName evidence="2">Uncharacterized protein</fullName>
    </submittedName>
</protein>
<comment type="caution">
    <text evidence="2">The sequence shown here is derived from an EMBL/GenBank/DDBJ whole genome shotgun (WGS) entry which is preliminary data.</text>
</comment>
<gene>
    <name evidence="2" type="ORF">CLOSTASPAR_04183</name>
</gene>
<accession>C0D4I9</accession>
<evidence type="ECO:0000313" key="2">
    <source>
        <dbReference type="EMBL" id="EEG53732.1"/>
    </source>
</evidence>
<feature type="region of interest" description="Disordered" evidence="1">
    <location>
        <begin position="23"/>
        <end position="44"/>
    </location>
</feature>
<dbReference type="Proteomes" id="UP000004756">
    <property type="component" value="Unassembled WGS sequence"/>
</dbReference>
<dbReference type="EMBL" id="ACCJ01000340">
    <property type="protein sequence ID" value="EEG53732.1"/>
    <property type="molecule type" value="Genomic_DNA"/>
</dbReference>